<gene>
    <name evidence="7" type="ORF">RF11_12167</name>
</gene>
<dbReference type="Gene3D" id="1.20.1250.20">
    <property type="entry name" value="MFS general substrate transporter like domains"/>
    <property type="match status" value="1"/>
</dbReference>
<dbReference type="InterPro" id="IPR003663">
    <property type="entry name" value="Sugar/inositol_transpt"/>
</dbReference>
<feature type="domain" description="Major facilitator superfamily (MFS) profile" evidence="6">
    <location>
        <begin position="1"/>
        <end position="447"/>
    </location>
</feature>
<feature type="transmembrane region" description="Helical" evidence="5">
    <location>
        <begin position="422"/>
        <end position="444"/>
    </location>
</feature>
<evidence type="ECO:0000313" key="7">
    <source>
        <dbReference type="EMBL" id="KII62962.1"/>
    </source>
</evidence>
<keyword evidence="7" id="KW-0813">Transport</keyword>
<feature type="transmembrane region" description="Helical" evidence="5">
    <location>
        <begin position="178"/>
        <end position="201"/>
    </location>
</feature>
<dbReference type="EMBL" id="JWZT01004836">
    <property type="protein sequence ID" value="KII62962.1"/>
    <property type="molecule type" value="Genomic_DNA"/>
</dbReference>
<comment type="caution">
    <text evidence="7">The sequence shown here is derived from an EMBL/GenBank/DDBJ whole genome shotgun (WGS) entry which is preliminary data.</text>
</comment>
<accession>A0A0C2J1I2</accession>
<name>A0A0C2J1I2_THEKT</name>
<evidence type="ECO:0000313" key="8">
    <source>
        <dbReference type="Proteomes" id="UP000031668"/>
    </source>
</evidence>
<dbReference type="GO" id="GO:0046323">
    <property type="term" value="P:D-glucose import"/>
    <property type="evidence" value="ECO:0007669"/>
    <property type="project" value="TreeGrafter"/>
</dbReference>
<dbReference type="InterPro" id="IPR045263">
    <property type="entry name" value="GLUT"/>
</dbReference>
<feature type="transmembrane region" description="Helical" evidence="5">
    <location>
        <begin position="355"/>
        <end position="372"/>
    </location>
</feature>
<dbReference type="PANTHER" id="PTHR23503:SF132">
    <property type="entry name" value="SOLUTE CARRIER FAMILY 2, FACILITATED GLUCOSE TRANSPORTER MEMBER 5-LIKE"/>
    <property type="match status" value="1"/>
</dbReference>
<dbReference type="PANTHER" id="PTHR23503">
    <property type="entry name" value="SOLUTE CARRIER FAMILY 2"/>
    <property type="match status" value="1"/>
</dbReference>
<dbReference type="PROSITE" id="PS50850">
    <property type="entry name" value="MFS"/>
    <property type="match status" value="1"/>
</dbReference>
<dbReference type="SUPFAM" id="SSF103473">
    <property type="entry name" value="MFS general substrate transporter"/>
    <property type="match status" value="1"/>
</dbReference>
<dbReference type="InterPro" id="IPR020846">
    <property type="entry name" value="MFS_dom"/>
</dbReference>
<keyword evidence="2 5" id="KW-0812">Transmembrane</keyword>
<dbReference type="Proteomes" id="UP000031668">
    <property type="component" value="Unassembled WGS sequence"/>
</dbReference>
<evidence type="ECO:0000256" key="2">
    <source>
        <dbReference type="ARBA" id="ARBA00022692"/>
    </source>
</evidence>
<comment type="subcellular location">
    <subcellularLocation>
        <location evidence="1">Membrane</location>
        <topology evidence="1">Multi-pass membrane protein</topology>
    </subcellularLocation>
</comment>
<reference evidence="7 8" key="1">
    <citation type="journal article" date="2014" name="Genome Biol. Evol.">
        <title>The genome of the myxosporean Thelohanellus kitauei shows adaptations to nutrient acquisition within its fish host.</title>
        <authorList>
            <person name="Yang Y."/>
            <person name="Xiong J."/>
            <person name="Zhou Z."/>
            <person name="Huo F."/>
            <person name="Miao W."/>
            <person name="Ran C."/>
            <person name="Liu Y."/>
            <person name="Zhang J."/>
            <person name="Feng J."/>
            <person name="Wang M."/>
            <person name="Wang M."/>
            <person name="Wang L."/>
            <person name="Yao B."/>
        </authorList>
    </citation>
    <scope>NUCLEOTIDE SEQUENCE [LARGE SCALE GENOMIC DNA]</scope>
    <source>
        <strain evidence="7">Wuqing</strain>
    </source>
</reference>
<dbReference type="OrthoDB" id="5972344at2759"/>
<evidence type="ECO:0000256" key="4">
    <source>
        <dbReference type="ARBA" id="ARBA00023136"/>
    </source>
</evidence>
<keyword evidence="4 5" id="KW-0472">Membrane</keyword>
<evidence type="ECO:0000259" key="6">
    <source>
        <dbReference type="PROSITE" id="PS50850"/>
    </source>
</evidence>
<keyword evidence="7" id="KW-0762">Sugar transport</keyword>
<dbReference type="GO" id="GO:0070837">
    <property type="term" value="P:dehydroascorbic acid transport"/>
    <property type="evidence" value="ECO:0007669"/>
    <property type="project" value="TreeGrafter"/>
</dbReference>
<keyword evidence="8" id="KW-1185">Reference proteome</keyword>
<dbReference type="InterPro" id="IPR005828">
    <property type="entry name" value="MFS_sugar_transport-like"/>
</dbReference>
<dbReference type="OMA" id="VAFANIQ"/>
<proteinExistence type="predicted"/>
<evidence type="ECO:0000256" key="5">
    <source>
        <dbReference type="SAM" id="Phobius"/>
    </source>
</evidence>
<dbReference type="InterPro" id="IPR036259">
    <property type="entry name" value="MFS_trans_sf"/>
</dbReference>
<feature type="transmembrane region" description="Helical" evidence="5">
    <location>
        <begin position="93"/>
        <end position="120"/>
    </location>
</feature>
<keyword evidence="3 5" id="KW-1133">Transmembrane helix</keyword>
<feature type="transmembrane region" description="Helical" evidence="5">
    <location>
        <begin position="267"/>
        <end position="289"/>
    </location>
</feature>
<feature type="transmembrane region" description="Helical" evidence="5">
    <location>
        <begin position="151"/>
        <end position="172"/>
    </location>
</feature>
<evidence type="ECO:0000256" key="1">
    <source>
        <dbReference type="ARBA" id="ARBA00004141"/>
    </source>
</evidence>
<protein>
    <submittedName>
        <fullName evidence="7">Solute carrier family 2, facilitated glucose transporter member 1</fullName>
    </submittedName>
</protein>
<feature type="transmembrane region" description="Helical" evidence="5">
    <location>
        <begin position="20"/>
        <end position="41"/>
    </location>
</feature>
<feature type="transmembrane region" description="Helical" evidence="5">
    <location>
        <begin position="301"/>
        <end position="322"/>
    </location>
</feature>
<dbReference type="GO" id="GO:0005886">
    <property type="term" value="C:plasma membrane"/>
    <property type="evidence" value="ECO:0007669"/>
    <property type="project" value="TreeGrafter"/>
</dbReference>
<organism evidence="7 8">
    <name type="scientific">Thelohanellus kitauei</name>
    <name type="common">Myxosporean</name>
    <dbReference type="NCBI Taxonomy" id="669202"/>
    <lineage>
        <taxon>Eukaryota</taxon>
        <taxon>Metazoa</taxon>
        <taxon>Cnidaria</taxon>
        <taxon>Myxozoa</taxon>
        <taxon>Myxosporea</taxon>
        <taxon>Bivalvulida</taxon>
        <taxon>Platysporina</taxon>
        <taxon>Myxobolidae</taxon>
        <taxon>Thelohanellus</taxon>
    </lineage>
</organism>
<evidence type="ECO:0000256" key="3">
    <source>
        <dbReference type="ARBA" id="ARBA00022989"/>
    </source>
</evidence>
<sequence>MYHVETSPSLKQSLYSICPYGLLMAPVIMGVMITLCSRDFFIKRHFPGALWGHDKIPDALWALACASFPLGGCFGTLIATYMISSRGRKTTHLWMIFIGLSCMAFYALSYIIKSFILFTICRFGQGISSGGLMNVGLVYLFELIPSKRHKIVSLTVQPLINLGMLISSLFSLDIITKKFWIVTSIPIVVVIILCLLITMFLPESPIFVYQKSKDAQKTKFIYKKLRYGNEELANIEFDKIANRQSLEQQRSLSVLDLLKDKSMTGPVVVSTLIAVFQQLSGINIVIFYVSEFIVAAGFDQIDLGILIIFIVCFIGSVIFTFITPHVGSKQIMISGFTGMSISFGMAYTLYHISNIPLLTIILLSLYLFWFQSGPGPKPWTIFQETFPPEYQSAAQGFLTLSNWVSNFLMTALFPFVLSKIGFHSICLFAIVNMIFAIILALLMVESKGKYYTQVIQLYKDRFPFSLRK</sequence>
<feature type="transmembrane region" description="Helical" evidence="5">
    <location>
        <begin position="126"/>
        <end position="144"/>
    </location>
</feature>
<dbReference type="Pfam" id="PF00083">
    <property type="entry name" value="Sugar_tr"/>
    <property type="match status" value="1"/>
</dbReference>
<dbReference type="AlphaFoldDB" id="A0A0C2J1I2"/>
<dbReference type="PRINTS" id="PR00171">
    <property type="entry name" value="SUGRTRNSPORT"/>
</dbReference>
<feature type="transmembrane region" description="Helical" evidence="5">
    <location>
        <begin position="61"/>
        <end position="81"/>
    </location>
</feature>
<dbReference type="GO" id="GO:0055056">
    <property type="term" value="F:D-glucose transmembrane transporter activity"/>
    <property type="evidence" value="ECO:0007669"/>
    <property type="project" value="TreeGrafter"/>
</dbReference>